<dbReference type="InterPro" id="IPR036388">
    <property type="entry name" value="WH-like_DNA-bd_sf"/>
</dbReference>
<evidence type="ECO:0000313" key="3">
    <source>
        <dbReference type="Proteomes" id="UP000657075"/>
    </source>
</evidence>
<dbReference type="InterPro" id="IPR036390">
    <property type="entry name" value="WH_DNA-bd_sf"/>
</dbReference>
<feature type="transmembrane region" description="Helical" evidence="1">
    <location>
        <begin position="198"/>
        <end position="219"/>
    </location>
</feature>
<keyword evidence="1" id="KW-0472">Membrane</keyword>
<dbReference type="Gene3D" id="1.10.10.10">
    <property type="entry name" value="Winged helix-like DNA-binding domain superfamily/Winged helix DNA-binding domain"/>
    <property type="match status" value="1"/>
</dbReference>
<keyword evidence="1" id="KW-0812">Transmembrane</keyword>
<dbReference type="CDD" id="cd00090">
    <property type="entry name" value="HTH_ARSR"/>
    <property type="match status" value="1"/>
</dbReference>
<accession>A0A830E3A4</accession>
<evidence type="ECO:0000313" key="2">
    <source>
        <dbReference type="EMBL" id="GGI82703.1"/>
    </source>
</evidence>
<feature type="transmembrane region" description="Helical" evidence="1">
    <location>
        <begin position="7"/>
        <end position="24"/>
    </location>
</feature>
<dbReference type="SUPFAM" id="SSF46785">
    <property type="entry name" value="Winged helix' DNA-binding domain"/>
    <property type="match status" value="1"/>
</dbReference>
<reference evidence="2" key="2">
    <citation type="submission" date="2020-09" db="EMBL/GenBank/DDBJ databases">
        <authorList>
            <person name="Sun Q."/>
            <person name="Ohkuma M."/>
        </authorList>
    </citation>
    <scope>NUCLEOTIDE SEQUENCE</scope>
    <source>
        <strain evidence="2">JCM 11219</strain>
    </source>
</reference>
<name>A0A830E3A4_9CREN</name>
<dbReference type="AlphaFoldDB" id="A0A830E3A4"/>
<organism evidence="2 3">
    <name type="scientific">Vulcanisaeta souniana JCM 11219</name>
    <dbReference type="NCBI Taxonomy" id="1293586"/>
    <lineage>
        <taxon>Archaea</taxon>
        <taxon>Thermoproteota</taxon>
        <taxon>Thermoprotei</taxon>
        <taxon>Thermoproteales</taxon>
        <taxon>Thermoproteaceae</taxon>
        <taxon>Vulcanisaeta</taxon>
    </lineage>
</organism>
<protein>
    <submittedName>
        <fullName evidence="2">Transcriptional regulator</fullName>
    </submittedName>
</protein>
<dbReference type="Pfam" id="PF13412">
    <property type="entry name" value="HTH_24"/>
    <property type="match status" value="1"/>
</dbReference>
<keyword evidence="1" id="KW-1133">Transmembrane helix</keyword>
<sequence>MGYIIGTVMSLTVLIVTIFIYLFSNDSLVSINVTATQNVALINITLPVEPLGPVIVQNSSGSTISAMLIGDNLIIPVFGNGSFMVEYTPVITVLQNESLVMNVSSQYPINLFVSNNVLLTQIPINVITNFIKVNNGIMLQLAPGNYSIGFMLEAPTVTKNKTIISNPGSSTGIIAASNQSTTSGKPGQGTVSPGLGTMIYYIVAVVIAAISALLVYLFVIRHRGTEVNPVIVEGLNPTDKEVLRALMDMNGEAYQSDLQRKLNLPKATLWRAIRRLENSGYVQVIKEGRVNRIKLVRKPKLD</sequence>
<reference evidence="2" key="1">
    <citation type="journal article" date="2014" name="Int. J. Syst. Evol. Microbiol.">
        <title>Complete genome sequence of Corynebacterium casei LMG S-19264T (=DSM 44701T), isolated from a smear-ripened cheese.</title>
        <authorList>
            <consortium name="US DOE Joint Genome Institute (JGI-PGF)"/>
            <person name="Walter F."/>
            <person name="Albersmeier A."/>
            <person name="Kalinowski J."/>
            <person name="Ruckert C."/>
        </authorList>
    </citation>
    <scope>NUCLEOTIDE SEQUENCE</scope>
    <source>
        <strain evidence="2">JCM 11219</strain>
    </source>
</reference>
<gene>
    <name evidence="2" type="ORF">GCM10007112_19330</name>
</gene>
<comment type="caution">
    <text evidence="2">The sequence shown here is derived from an EMBL/GenBank/DDBJ whole genome shotgun (WGS) entry which is preliminary data.</text>
</comment>
<dbReference type="Proteomes" id="UP000657075">
    <property type="component" value="Unassembled WGS sequence"/>
</dbReference>
<dbReference type="InterPro" id="IPR011991">
    <property type="entry name" value="ArsR-like_HTH"/>
</dbReference>
<proteinExistence type="predicted"/>
<evidence type="ECO:0000256" key="1">
    <source>
        <dbReference type="SAM" id="Phobius"/>
    </source>
</evidence>
<dbReference type="EMBL" id="BMNM01000009">
    <property type="protein sequence ID" value="GGI82703.1"/>
    <property type="molecule type" value="Genomic_DNA"/>
</dbReference>